<keyword evidence="2" id="KW-0560">Oxidoreductase</keyword>
<evidence type="ECO:0000256" key="2">
    <source>
        <dbReference type="ARBA" id="ARBA00023002"/>
    </source>
</evidence>
<evidence type="ECO:0000313" key="4">
    <source>
        <dbReference type="EMBL" id="CAH0036589.1"/>
    </source>
</evidence>
<gene>
    <name evidence="4" type="ORF">CRHIZ90672A_00010475</name>
</gene>
<dbReference type="SUPFAM" id="SSF50129">
    <property type="entry name" value="GroES-like"/>
    <property type="match status" value="1"/>
</dbReference>
<dbReference type="PANTHER" id="PTHR45348:SF7">
    <property type="entry name" value="ZINC BINDING OXIDOREDUCTASE, PUTATIVE-RELATED"/>
    <property type="match status" value="1"/>
</dbReference>
<dbReference type="Gene3D" id="3.40.50.720">
    <property type="entry name" value="NAD(P)-binding Rossmann-like Domain"/>
    <property type="match status" value="1"/>
</dbReference>
<dbReference type="Proteomes" id="UP000696573">
    <property type="component" value="Unassembled WGS sequence"/>
</dbReference>
<dbReference type="AlphaFoldDB" id="A0A9N9YRU6"/>
<dbReference type="SUPFAM" id="SSF51735">
    <property type="entry name" value="NAD(P)-binding Rossmann-fold domains"/>
    <property type="match status" value="1"/>
</dbReference>
<proteinExistence type="inferred from homology"/>
<reference evidence="4" key="1">
    <citation type="submission" date="2021-10" db="EMBL/GenBank/DDBJ databases">
        <authorList>
            <person name="Piombo E."/>
        </authorList>
    </citation>
    <scope>NUCLEOTIDE SEQUENCE</scope>
</reference>
<keyword evidence="5" id="KW-1185">Reference proteome</keyword>
<comment type="caution">
    <text evidence="4">The sequence shown here is derived from an EMBL/GenBank/DDBJ whole genome shotgun (WGS) entry which is preliminary data.</text>
</comment>
<evidence type="ECO:0000259" key="3">
    <source>
        <dbReference type="Pfam" id="PF08240"/>
    </source>
</evidence>
<dbReference type="PANTHER" id="PTHR45348">
    <property type="entry name" value="HYPOTHETICAL OXIDOREDUCTASE (EUROFUNG)"/>
    <property type="match status" value="1"/>
</dbReference>
<dbReference type="OrthoDB" id="10257049at2759"/>
<protein>
    <recommendedName>
        <fullName evidence="3">Alcohol dehydrogenase-like N-terminal domain-containing protein</fullName>
    </recommendedName>
</protein>
<dbReference type="Pfam" id="PF08240">
    <property type="entry name" value="ADH_N"/>
    <property type="match status" value="1"/>
</dbReference>
<comment type="similarity">
    <text evidence="1">Belongs to the zinc-containing alcohol dehydrogenase family.</text>
</comment>
<evidence type="ECO:0000256" key="1">
    <source>
        <dbReference type="ARBA" id="ARBA00008072"/>
    </source>
</evidence>
<dbReference type="Gene3D" id="3.90.180.10">
    <property type="entry name" value="Medium-chain alcohol dehydrogenases, catalytic domain"/>
    <property type="match status" value="1"/>
</dbReference>
<dbReference type="EMBL" id="CABFNQ020000758">
    <property type="protein sequence ID" value="CAH0036589.1"/>
    <property type="molecule type" value="Genomic_DNA"/>
</dbReference>
<dbReference type="GO" id="GO:0016651">
    <property type="term" value="F:oxidoreductase activity, acting on NAD(P)H"/>
    <property type="evidence" value="ECO:0007669"/>
    <property type="project" value="InterPro"/>
</dbReference>
<sequence length="224" mass="23364">MSRLINRGIFLGDNEALSIRDLGDIYKPVESQALIKVKYSAINPADLKHSYVGLGGSITGYDWVGTVVEIGNSSSFTVGQQLFGGVIPASQRPLHTGSHQNYLIIDGKEVAATLPVAVESAADLIFNVNGFGLPVAGIDGQDASGIPILIWGGASGVGAAAIQVAKAAGFEPIFVTASPKNHEPLLKAGASGAFDYNSPTVDPVSPVSEANHQRAHPMLPQFYV</sequence>
<evidence type="ECO:0000313" key="5">
    <source>
        <dbReference type="Proteomes" id="UP000696573"/>
    </source>
</evidence>
<accession>A0A9N9YRU6</accession>
<dbReference type="InterPro" id="IPR011032">
    <property type="entry name" value="GroES-like_sf"/>
</dbReference>
<dbReference type="InterPro" id="IPR013154">
    <property type="entry name" value="ADH-like_N"/>
</dbReference>
<dbReference type="InterPro" id="IPR047122">
    <property type="entry name" value="Trans-enoyl_RdTase-like"/>
</dbReference>
<name>A0A9N9YRU6_9HYPO</name>
<dbReference type="InterPro" id="IPR036291">
    <property type="entry name" value="NAD(P)-bd_dom_sf"/>
</dbReference>
<organism evidence="4 5">
    <name type="scientific">Clonostachys rhizophaga</name>
    <dbReference type="NCBI Taxonomy" id="160324"/>
    <lineage>
        <taxon>Eukaryota</taxon>
        <taxon>Fungi</taxon>
        <taxon>Dikarya</taxon>
        <taxon>Ascomycota</taxon>
        <taxon>Pezizomycotina</taxon>
        <taxon>Sordariomycetes</taxon>
        <taxon>Hypocreomycetidae</taxon>
        <taxon>Hypocreales</taxon>
        <taxon>Bionectriaceae</taxon>
        <taxon>Clonostachys</taxon>
    </lineage>
</organism>
<feature type="domain" description="Alcohol dehydrogenase-like N-terminal" evidence="3">
    <location>
        <begin position="31"/>
        <end position="85"/>
    </location>
</feature>